<evidence type="ECO:0000313" key="1">
    <source>
        <dbReference type="EMBL" id="CCH01493.1"/>
    </source>
</evidence>
<proteinExistence type="predicted"/>
<dbReference type="AlphaFoldDB" id="I0KBJ0"/>
<dbReference type="PATRIC" id="fig|1166018.3.peg.5263"/>
<dbReference type="OrthoDB" id="86940at2"/>
<dbReference type="HOGENOM" id="CLU_1308596_0_0_10"/>
<dbReference type="RefSeq" id="WP_015332592.1">
    <property type="nucleotide sequence ID" value="NC_020054.1"/>
</dbReference>
<dbReference type="InterPro" id="IPR028994">
    <property type="entry name" value="Integrin_alpha_N"/>
</dbReference>
<organism evidence="1 2">
    <name type="scientific">Fibrella aestuarina BUZ 2</name>
    <dbReference type="NCBI Taxonomy" id="1166018"/>
    <lineage>
        <taxon>Bacteria</taxon>
        <taxon>Pseudomonadati</taxon>
        <taxon>Bacteroidota</taxon>
        <taxon>Cytophagia</taxon>
        <taxon>Cytophagales</taxon>
        <taxon>Spirosomataceae</taxon>
        <taxon>Fibrella</taxon>
    </lineage>
</organism>
<reference evidence="1 2" key="1">
    <citation type="journal article" date="2012" name="J. Bacteriol.">
        <title>Genome Sequence of Fibrella aestuarina BUZ 2T, a Filamentous Marine Bacterium.</title>
        <authorList>
            <person name="Filippini M."/>
            <person name="Qi W."/>
            <person name="Blom J."/>
            <person name="Goesmann A."/>
            <person name="Smits T.H."/>
            <person name="Bagheri H.C."/>
        </authorList>
    </citation>
    <scope>NUCLEOTIDE SEQUENCE [LARGE SCALE GENOMIC DNA]</scope>
    <source>
        <strain evidence="2">BUZ 2T</strain>
    </source>
</reference>
<dbReference type="SUPFAM" id="SSF69318">
    <property type="entry name" value="Integrin alpha N-terminal domain"/>
    <property type="match status" value="1"/>
</dbReference>
<accession>I0KBJ0</accession>
<protein>
    <submittedName>
        <fullName evidence="1">Uncharacterized protein</fullName>
    </submittedName>
</protein>
<keyword evidence="2" id="KW-1185">Reference proteome</keyword>
<dbReference type="KEGG" id="fae:FAES_3486"/>
<dbReference type="EMBL" id="HE796683">
    <property type="protein sequence ID" value="CCH01493.1"/>
    <property type="molecule type" value="Genomic_DNA"/>
</dbReference>
<dbReference type="eggNOG" id="ENOG5032V1N">
    <property type="taxonomic scope" value="Bacteria"/>
</dbReference>
<dbReference type="STRING" id="1166018.FAES_3486"/>
<dbReference type="Proteomes" id="UP000011058">
    <property type="component" value="Chromosome"/>
</dbReference>
<gene>
    <name evidence="1" type="ORF">FAES_3486</name>
</gene>
<name>I0KBJ0_9BACT</name>
<evidence type="ECO:0000313" key="2">
    <source>
        <dbReference type="Proteomes" id="UP000011058"/>
    </source>
</evidence>
<sequence>MKQPSHIALLVFLLLGGPLHQLLAQERVLLTADSVVLYQRHIGQTPGVYRYFRHFVGDVNNDKRPDIVVIAQNTQQRPDDPKGGFSRRVLLLLHQPNGQLRTAVYNDQLVACSTCGGGNSRQDPFTRVTINGNFLSFISTVGFGEKTMQIVTFQFDPKRPDWWLHDVVLQPMAFDASGKLTKSKPARTVDLKPFGEVRFETYTSKILPKK</sequence>